<name>A0A7M7JTP9_VARDE</name>
<feature type="region of interest" description="Disordered" evidence="1">
    <location>
        <begin position="55"/>
        <end position="76"/>
    </location>
</feature>
<feature type="region of interest" description="Disordered" evidence="1">
    <location>
        <begin position="125"/>
        <end position="201"/>
    </location>
</feature>
<proteinExistence type="predicted"/>
<evidence type="ECO:0000256" key="2">
    <source>
        <dbReference type="SAM" id="Phobius"/>
    </source>
</evidence>
<dbReference type="EnsemblMetazoa" id="XM_022800921">
    <property type="protein sequence ID" value="XP_022656656"/>
    <property type="gene ID" value="LOC111248473"/>
</dbReference>
<dbReference type="RefSeq" id="XP_022656654.1">
    <property type="nucleotide sequence ID" value="XM_022800919.1"/>
</dbReference>
<feature type="transmembrane region" description="Helical" evidence="2">
    <location>
        <begin position="16"/>
        <end position="36"/>
    </location>
</feature>
<keyword evidence="2" id="KW-1133">Transmembrane helix</keyword>
<dbReference type="OrthoDB" id="7989901at2759"/>
<dbReference type="KEGG" id="vde:111248473"/>
<feature type="compositionally biased region" description="Basic residues" evidence="1">
    <location>
        <begin position="130"/>
        <end position="149"/>
    </location>
</feature>
<keyword evidence="2" id="KW-0472">Membrane</keyword>
<evidence type="ECO:0000313" key="4">
    <source>
        <dbReference type="Proteomes" id="UP000594260"/>
    </source>
</evidence>
<sequence>MKHYVTYAVKIFRDSLLGFLWSTCYMLVGACVGYCVRGMRLKCCIGNLRTPTKKDEKVDRKTLKGSGGGDEGDSNLPSCSCKPFKSSQQEKVMDESLVEFPVGCRYVPAEKGACGAKRAIVTTTLTRTTQRYHQHDHRPHPPSTHHHHNVPQQHAPATDSCYSSSAASSPLPQRVAMSPDAGYYSPETTLTRSEQPAFESFQEDLPETDERFQHQESQHDDSFPEQSNMYDATVEEYHQKDVHEHLHQVEDSAYIEAKSYYVPSSIAKRKPLSSSLLSLTTSSDRSDSSEIDWAAKLNNGWLLPLDLEAVPYKIPFGGQRVPGTVPYRQLPPVKDPTEIRSSTPVSKGPSMIFRQQKTSGILGRSPLIDGLFIRPSRHRDELSDLLDLYSSLRLEEDEDLLIRAERRDLPERFQKKYRMLPRRRYNQFNQPILRARKKSTDDTISLIHLHGKTPPSRRSAVPDRVLDDLAARRFAKQDRLLKDYEPRTPDSIPLPRDRRFPTQCYLRLSPLFTPPLECPCASLLNIFNEADAERDDVLYRSMLRKQWKGPERQPPMGIPLTAEKEPPQLSARGHYLTASRRDMRARYKTRPTTTADPVQDDMAVRRLRKDTLDAPKFTQVTRV</sequence>
<evidence type="ECO:0000313" key="3">
    <source>
        <dbReference type="EnsemblMetazoa" id="XP_022656656"/>
    </source>
</evidence>
<accession>A0A7M7JTP9</accession>
<dbReference type="PROSITE" id="PS51257">
    <property type="entry name" value="PROKAR_LIPOPROTEIN"/>
    <property type="match status" value="1"/>
</dbReference>
<dbReference type="RefSeq" id="XP_022656656.1">
    <property type="nucleotide sequence ID" value="XM_022800921.1"/>
</dbReference>
<protein>
    <submittedName>
        <fullName evidence="3">Uncharacterized protein</fullName>
    </submittedName>
</protein>
<organism evidence="3 4">
    <name type="scientific">Varroa destructor</name>
    <name type="common">Honeybee mite</name>
    <dbReference type="NCBI Taxonomy" id="109461"/>
    <lineage>
        <taxon>Eukaryota</taxon>
        <taxon>Metazoa</taxon>
        <taxon>Ecdysozoa</taxon>
        <taxon>Arthropoda</taxon>
        <taxon>Chelicerata</taxon>
        <taxon>Arachnida</taxon>
        <taxon>Acari</taxon>
        <taxon>Parasitiformes</taxon>
        <taxon>Mesostigmata</taxon>
        <taxon>Gamasina</taxon>
        <taxon>Dermanyssoidea</taxon>
        <taxon>Varroidae</taxon>
        <taxon>Varroa</taxon>
    </lineage>
</organism>
<dbReference type="EnsemblMetazoa" id="XM_022800919">
    <property type="protein sequence ID" value="XP_022656654"/>
    <property type="gene ID" value="LOC111248473"/>
</dbReference>
<dbReference type="EnsemblMetazoa" id="XM_022800918">
    <property type="protein sequence ID" value="XP_022656653"/>
    <property type="gene ID" value="LOC111248473"/>
</dbReference>
<dbReference type="InParanoid" id="A0A7M7JTP9"/>
<dbReference type="Proteomes" id="UP000594260">
    <property type="component" value="Unplaced"/>
</dbReference>
<keyword evidence="4" id="KW-1185">Reference proteome</keyword>
<evidence type="ECO:0000256" key="1">
    <source>
        <dbReference type="SAM" id="MobiDB-lite"/>
    </source>
</evidence>
<dbReference type="AlphaFoldDB" id="A0A7M7JTP9"/>
<reference evidence="3" key="1">
    <citation type="submission" date="2021-01" db="UniProtKB">
        <authorList>
            <consortium name="EnsemblMetazoa"/>
        </authorList>
    </citation>
    <scope>IDENTIFICATION</scope>
</reference>
<dbReference type="GeneID" id="111248473"/>
<dbReference type="RefSeq" id="XP_022656653.1">
    <property type="nucleotide sequence ID" value="XM_022800918.1"/>
</dbReference>
<dbReference type="EnsemblMetazoa" id="XM_022800920">
    <property type="protein sequence ID" value="XP_022656655"/>
    <property type="gene ID" value="LOC111248473"/>
</dbReference>
<dbReference type="RefSeq" id="XP_022656655.1">
    <property type="nucleotide sequence ID" value="XM_022800920.1"/>
</dbReference>
<keyword evidence="2" id="KW-0812">Transmembrane</keyword>
<feature type="region of interest" description="Disordered" evidence="1">
    <location>
        <begin position="327"/>
        <end position="350"/>
    </location>
</feature>